<organism evidence="7 8">
    <name type="scientific">Actinokineospora spheciospongiae</name>
    <dbReference type="NCBI Taxonomy" id="909613"/>
    <lineage>
        <taxon>Bacteria</taxon>
        <taxon>Bacillati</taxon>
        <taxon>Actinomycetota</taxon>
        <taxon>Actinomycetes</taxon>
        <taxon>Pseudonocardiales</taxon>
        <taxon>Pseudonocardiaceae</taxon>
        <taxon>Actinokineospora</taxon>
    </lineage>
</organism>
<evidence type="ECO:0000256" key="2">
    <source>
        <dbReference type="ARBA" id="ARBA00023002"/>
    </source>
</evidence>
<name>W7ISF3_9PSEU</name>
<evidence type="ECO:0000256" key="1">
    <source>
        <dbReference type="ARBA" id="ARBA00006382"/>
    </source>
</evidence>
<dbReference type="AlphaFoldDB" id="W7ISF3"/>
<evidence type="ECO:0000256" key="3">
    <source>
        <dbReference type="ARBA" id="ARBA00023027"/>
    </source>
</evidence>
<dbReference type="GO" id="GO:0006520">
    <property type="term" value="P:amino acid metabolic process"/>
    <property type="evidence" value="ECO:0007669"/>
    <property type="project" value="InterPro"/>
</dbReference>
<proteinExistence type="inferred from homology"/>
<dbReference type="STRING" id="909613.UO65_5061"/>
<reference evidence="7 8" key="1">
    <citation type="journal article" date="2014" name="Genome Announc.">
        <title>Draft Genome Sequence of the Antitrypanosomally Active Sponge-Associated Bacterium Actinokineospora sp. Strain EG49.</title>
        <authorList>
            <person name="Harjes J."/>
            <person name="Ryu T."/>
            <person name="Abdelmohsen U.R."/>
            <person name="Moitinho-Silva L."/>
            <person name="Horn H."/>
            <person name="Ravasi T."/>
            <person name="Hentschel U."/>
        </authorList>
    </citation>
    <scope>NUCLEOTIDE SEQUENCE [LARGE SCALE GENOMIC DNA]</scope>
    <source>
        <strain evidence="7 8">EG49</strain>
    </source>
</reference>
<dbReference type="InterPro" id="IPR006097">
    <property type="entry name" value="Glu/Leu/Phe/Val/Trp_DH_dimer"/>
</dbReference>
<keyword evidence="2 4" id="KW-0560">Oxidoreductase</keyword>
<feature type="compositionally biased region" description="Low complexity" evidence="5">
    <location>
        <begin position="90"/>
        <end position="99"/>
    </location>
</feature>
<feature type="compositionally biased region" description="Basic residues" evidence="5">
    <location>
        <begin position="1"/>
        <end position="10"/>
    </location>
</feature>
<feature type="region of interest" description="Disordered" evidence="5">
    <location>
        <begin position="69"/>
        <end position="117"/>
    </location>
</feature>
<dbReference type="Gene3D" id="3.40.50.10860">
    <property type="entry name" value="Leucine Dehydrogenase, chain A, domain 1"/>
    <property type="match status" value="1"/>
</dbReference>
<keyword evidence="8" id="KW-1185">Reference proteome</keyword>
<gene>
    <name evidence="7" type="ORF">UO65_5061</name>
</gene>
<comment type="similarity">
    <text evidence="1 4">Belongs to the Glu/Leu/Phe/Val dehydrogenases family.</text>
</comment>
<evidence type="ECO:0000256" key="5">
    <source>
        <dbReference type="SAM" id="MobiDB-lite"/>
    </source>
</evidence>
<dbReference type="PRINTS" id="PR00082">
    <property type="entry name" value="GLFDHDRGNASE"/>
</dbReference>
<protein>
    <submittedName>
        <fullName evidence="7">Leucine dehydrogenase</fullName>
        <ecNumber evidence="7">1.4.1.9</ecNumber>
    </submittedName>
</protein>
<feature type="domain" description="Glutamate/phenylalanine/leucine/valine/L-tryptophan dehydrogenase C-terminal" evidence="6">
    <location>
        <begin position="226"/>
        <end position="428"/>
    </location>
</feature>
<dbReference type="PATRIC" id="fig|909613.9.peg.5058"/>
<dbReference type="Pfam" id="PF00208">
    <property type="entry name" value="ELFV_dehydrog"/>
    <property type="match status" value="1"/>
</dbReference>
<feature type="region of interest" description="Disordered" evidence="5">
    <location>
        <begin position="1"/>
        <end position="32"/>
    </location>
</feature>
<dbReference type="Proteomes" id="UP000019277">
    <property type="component" value="Unassembled WGS sequence"/>
</dbReference>
<dbReference type="InterPro" id="IPR046346">
    <property type="entry name" value="Aminoacid_DH-like_N_sf"/>
</dbReference>
<dbReference type="Gene3D" id="3.40.50.720">
    <property type="entry name" value="NAD(P)-binding Rossmann-like Domain"/>
    <property type="match status" value="1"/>
</dbReference>
<dbReference type="EC" id="1.4.1.9" evidence="7"/>
<evidence type="ECO:0000259" key="6">
    <source>
        <dbReference type="SMART" id="SM00839"/>
    </source>
</evidence>
<feature type="compositionally biased region" description="Basic and acidic residues" evidence="5">
    <location>
        <begin position="102"/>
        <end position="117"/>
    </location>
</feature>
<comment type="caution">
    <text evidence="7">The sequence shown here is derived from an EMBL/GenBank/DDBJ whole genome shotgun (WGS) entry which is preliminary data.</text>
</comment>
<dbReference type="SUPFAM" id="SSF51735">
    <property type="entry name" value="NAD(P)-binding Rossmann-fold domains"/>
    <property type="match status" value="1"/>
</dbReference>
<dbReference type="eggNOG" id="COG0334">
    <property type="taxonomic scope" value="Bacteria"/>
</dbReference>
<keyword evidence="3" id="KW-0520">NAD</keyword>
<accession>W7ISF3</accession>
<dbReference type="InterPro" id="IPR006095">
    <property type="entry name" value="Glu/Leu/Phe/Val/Trp_DH"/>
</dbReference>
<evidence type="ECO:0000313" key="8">
    <source>
        <dbReference type="Proteomes" id="UP000019277"/>
    </source>
</evidence>
<dbReference type="Pfam" id="PF02812">
    <property type="entry name" value="ELFV_dehydrog_N"/>
    <property type="match status" value="1"/>
</dbReference>
<dbReference type="SUPFAM" id="SSF53223">
    <property type="entry name" value="Aminoacid dehydrogenase-like, N-terminal domain"/>
    <property type="match status" value="1"/>
</dbReference>
<evidence type="ECO:0000313" key="7">
    <source>
        <dbReference type="EMBL" id="EWC59647.1"/>
    </source>
</evidence>
<feature type="compositionally biased region" description="Basic residues" evidence="5">
    <location>
        <begin position="79"/>
        <end position="89"/>
    </location>
</feature>
<sequence>MIRPRERNRRIRSEQVEAATPTISASSRMGMRASCCRARTSSRSTRSRFGFSVTFRTYISIGRSVSSYHGNWRHESNRSRIHPRPRGCRARGTARGPRGPQRHPDRRGGALHDTRSGDRGCRIKAYRSVGDGVADALRLSRAMTLKCGLAELPHGGGKTVVVLGDSPLTPPVRENLVLDIAETIGGLGGRYRTGPDIGTTPQDMAVIHRLTPGWAFCRPEALGGSGNSSAATARGVRAALDAAVARVHGARAVTGLRIGVIGYGSVGRLLGRSLAADGADVVVADRDDRLRAQVETDGLTWTASDLLRQDVDILVPAATGGLLSPETVAGCTIPLIVGPANNQLTGDEVATLLHERAITWIPDTVASAGGIIHAVCREELACDEPETDARIDAIGARVDRLLAHARTHGTTPLQAAHALATRHPQATA</sequence>
<dbReference type="InterPro" id="IPR016211">
    <property type="entry name" value="Glu/Phe/Leu/Val/Trp_DH_bac/arc"/>
</dbReference>
<dbReference type="SMART" id="SM00839">
    <property type="entry name" value="ELFV_dehydrog"/>
    <property type="match status" value="1"/>
</dbReference>
<dbReference type="EMBL" id="AYXG01000192">
    <property type="protein sequence ID" value="EWC59647.1"/>
    <property type="molecule type" value="Genomic_DNA"/>
</dbReference>
<dbReference type="GO" id="GO:0050049">
    <property type="term" value="F:L-leucine dehydrogenase activity"/>
    <property type="evidence" value="ECO:0007669"/>
    <property type="project" value="UniProtKB-EC"/>
</dbReference>
<dbReference type="InterPro" id="IPR036291">
    <property type="entry name" value="NAD(P)-bd_dom_sf"/>
</dbReference>
<evidence type="ECO:0000256" key="4">
    <source>
        <dbReference type="RuleBase" id="RU004417"/>
    </source>
</evidence>
<dbReference type="InterPro" id="IPR006096">
    <property type="entry name" value="Glu/Leu/Phe/Val/Trp_DH_C"/>
</dbReference>
<dbReference type="PANTHER" id="PTHR42722:SF1">
    <property type="entry name" value="VALINE DEHYDROGENASE"/>
    <property type="match status" value="1"/>
</dbReference>
<dbReference type="PANTHER" id="PTHR42722">
    <property type="entry name" value="LEUCINE DEHYDROGENASE"/>
    <property type="match status" value="1"/>
</dbReference>